<reference evidence="2" key="1">
    <citation type="submission" date="2021-10" db="EMBL/GenBank/DDBJ databases">
        <title>Tropical sea cucumber genome reveals ecological adaptation and Cuvierian tubules defense mechanism.</title>
        <authorList>
            <person name="Chen T."/>
        </authorList>
    </citation>
    <scope>NUCLEOTIDE SEQUENCE</scope>
    <source>
        <strain evidence="2">Nanhai2018</strain>
        <tissue evidence="2">Muscle</tissue>
    </source>
</reference>
<sequence length="111" mass="12854">MPYNLLRRQDYRGNELMIQNGASSSSYLGKSDLPPIEKLLQEEFSEPPETQRQISDLFMNRNGEVSTSQTPENSLFEKITECVKNSFYCECEASLWQCWITGSCKNKYHTN</sequence>
<name>A0A9Q0YNX9_HOLLE</name>
<evidence type="ECO:0000313" key="2">
    <source>
        <dbReference type="EMBL" id="KAJ8024810.1"/>
    </source>
</evidence>
<comment type="caution">
    <text evidence="2">The sequence shown here is derived from an EMBL/GenBank/DDBJ whole genome shotgun (WGS) entry which is preliminary data.</text>
</comment>
<proteinExistence type="predicted"/>
<evidence type="ECO:0000256" key="1">
    <source>
        <dbReference type="SAM" id="MobiDB-lite"/>
    </source>
</evidence>
<feature type="region of interest" description="Disordered" evidence="1">
    <location>
        <begin position="44"/>
        <end position="70"/>
    </location>
</feature>
<keyword evidence="3" id="KW-1185">Reference proteome</keyword>
<organism evidence="2 3">
    <name type="scientific">Holothuria leucospilota</name>
    <name type="common">Black long sea cucumber</name>
    <name type="synonym">Mertensiothuria leucospilota</name>
    <dbReference type="NCBI Taxonomy" id="206669"/>
    <lineage>
        <taxon>Eukaryota</taxon>
        <taxon>Metazoa</taxon>
        <taxon>Echinodermata</taxon>
        <taxon>Eleutherozoa</taxon>
        <taxon>Echinozoa</taxon>
        <taxon>Holothuroidea</taxon>
        <taxon>Aspidochirotacea</taxon>
        <taxon>Aspidochirotida</taxon>
        <taxon>Holothuriidae</taxon>
        <taxon>Holothuria</taxon>
    </lineage>
</organism>
<accession>A0A9Q0YNX9</accession>
<protein>
    <submittedName>
        <fullName evidence="2">Uncharacterized protein</fullName>
    </submittedName>
</protein>
<dbReference type="EMBL" id="JAIZAY010000018">
    <property type="protein sequence ID" value="KAJ8024810.1"/>
    <property type="molecule type" value="Genomic_DNA"/>
</dbReference>
<dbReference type="AlphaFoldDB" id="A0A9Q0YNX9"/>
<dbReference type="Proteomes" id="UP001152320">
    <property type="component" value="Chromosome 18"/>
</dbReference>
<evidence type="ECO:0000313" key="3">
    <source>
        <dbReference type="Proteomes" id="UP001152320"/>
    </source>
</evidence>
<gene>
    <name evidence="2" type="ORF">HOLleu_34828</name>
</gene>